<dbReference type="GO" id="GO:0051607">
    <property type="term" value="P:defense response to virus"/>
    <property type="evidence" value="ECO:0007669"/>
    <property type="project" value="TreeGrafter"/>
</dbReference>
<evidence type="ECO:0000313" key="3">
    <source>
        <dbReference type="EMBL" id="GLD46195.1"/>
    </source>
</evidence>
<dbReference type="PROSITE" id="PS51831">
    <property type="entry name" value="HD"/>
    <property type="match status" value="1"/>
</dbReference>
<dbReference type="AlphaFoldDB" id="A0AAD3M239"/>
<dbReference type="GO" id="GO:0006203">
    <property type="term" value="P:dGTP catabolic process"/>
    <property type="evidence" value="ECO:0007669"/>
    <property type="project" value="TreeGrafter"/>
</dbReference>
<evidence type="ECO:0000313" key="4">
    <source>
        <dbReference type="Proteomes" id="UP001279410"/>
    </source>
</evidence>
<gene>
    <name evidence="3" type="ORF">AKAME5_000059100</name>
</gene>
<dbReference type="GO" id="GO:0008832">
    <property type="term" value="F:dGTPase activity"/>
    <property type="evidence" value="ECO:0007669"/>
    <property type="project" value="TreeGrafter"/>
</dbReference>
<dbReference type="PANTHER" id="PTHR11373:SF4">
    <property type="entry name" value="DEOXYNUCLEOSIDE TRIPHOSPHATE TRIPHOSPHOHYDROLASE SAMHD1"/>
    <property type="match status" value="1"/>
</dbReference>
<dbReference type="InterPro" id="IPR003607">
    <property type="entry name" value="HD/PDEase_dom"/>
</dbReference>
<dbReference type="InterPro" id="IPR050135">
    <property type="entry name" value="dGTPase-like"/>
</dbReference>
<dbReference type="GO" id="GO:0005634">
    <property type="term" value="C:nucleus"/>
    <property type="evidence" value="ECO:0007669"/>
    <property type="project" value="TreeGrafter"/>
</dbReference>
<keyword evidence="4" id="KW-1185">Reference proteome</keyword>
<evidence type="ECO:0000259" key="2">
    <source>
        <dbReference type="PROSITE" id="PS51831"/>
    </source>
</evidence>
<dbReference type="Pfam" id="PF01966">
    <property type="entry name" value="HD"/>
    <property type="match status" value="1"/>
</dbReference>
<protein>
    <submittedName>
        <fullName evidence="3">Deoxynucleoside triphosphate triphosphohydrolase SAMHD1-like protein</fullName>
    </submittedName>
</protein>
<dbReference type="CDD" id="cd00077">
    <property type="entry name" value="HDc"/>
    <property type="match status" value="1"/>
</dbReference>
<comment type="caution">
    <text evidence="3">The sequence shown here is derived from an EMBL/GenBank/DDBJ whole genome shotgun (WGS) entry which is preliminary data.</text>
</comment>
<comment type="similarity">
    <text evidence="1">Belongs to the SAMHD1 family.</text>
</comment>
<dbReference type="GO" id="GO:0045088">
    <property type="term" value="P:regulation of innate immune response"/>
    <property type="evidence" value="ECO:0007669"/>
    <property type="project" value="TreeGrafter"/>
</dbReference>
<dbReference type="EMBL" id="BRZM01000001">
    <property type="protein sequence ID" value="GLD46195.1"/>
    <property type="molecule type" value="Genomic_DNA"/>
</dbReference>
<feature type="domain" description="HD" evidence="2">
    <location>
        <begin position="56"/>
        <end position="102"/>
    </location>
</feature>
<reference evidence="3" key="1">
    <citation type="submission" date="2022-08" db="EMBL/GenBank/DDBJ databases">
        <title>Genome sequencing of akame (Lates japonicus).</title>
        <authorList>
            <person name="Hashiguchi Y."/>
            <person name="Takahashi H."/>
        </authorList>
    </citation>
    <scope>NUCLEOTIDE SEQUENCE</scope>
    <source>
        <strain evidence="3">Kochi</strain>
    </source>
</reference>
<accession>A0AAD3M239</accession>
<evidence type="ECO:0000256" key="1">
    <source>
        <dbReference type="ARBA" id="ARBA00005776"/>
    </source>
</evidence>
<dbReference type="PANTHER" id="PTHR11373">
    <property type="entry name" value="DEOXYNUCLEOSIDE TRIPHOSPHATE TRIPHOSPHOHYDROLASE"/>
    <property type="match status" value="1"/>
</dbReference>
<proteinExistence type="inferred from homology"/>
<name>A0AAD3M239_LATJO</name>
<dbReference type="Proteomes" id="UP001279410">
    <property type="component" value="Unassembled WGS sequence"/>
</dbReference>
<dbReference type="Gene3D" id="1.10.3210.10">
    <property type="entry name" value="Hypothetical protein af1432"/>
    <property type="match status" value="1"/>
</dbReference>
<sequence>MRAVLETTVFNDPIHGHVELHPLLVSIIDTPQFQRLRNIKQLGGAYYVYPGASHNRFEHSIGVAYLAGEFAQALRSRQPELNITDRDVLCVKIAGLCHDLGE</sequence>
<organism evidence="3 4">
    <name type="scientific">Lates japonicus</name>
    <name type="common">Japanese lates</name>
    <dbReference type="NCBI Taxonomy" id="270547"/>
    <lineage>
        <taxon>Eukaryota</taxon>
        <taxon>Metazoa</taxon>
        <taxon>Chordata</taxon>
        <taxon>Craniata</taxon>
        <taxon>Vertebrata</taxon>
        <taxon>Euteleostomi</taxon>
        <taxon>Actinopterygii</taxon>
        <taxon>Neopterygii</taxon>
        <taxon>Teleostei</taxon>
        <taxon>Neoteleostei</taxon>
        <taxon>Acanthomorphata</taxon>
        <taxon>Carangaria</taxon>
        <taxon>Carangaria incertae sedis</taxon>
        <taxon>Centropomidae</taxon>
        <taxon>Lates</taxon>
    </lineage>
</organism>
<dbReference type="SUPFAM" id="SSF109604">
    <property type="entry name" value="HD-domain/PDEase-like"/>
    <property type="match status" value="1"/>
</dbReference>
<dbReference type="InterPro" id="IPR006674">
    <property type="entry name" value="HD_domain"/>
</dbReference>